<evidence type="ECO:0000313" key="4">
    <source>
        <dbReference type="Proteomes" id="UP001428817"/>
    </source>
</evidence>
<evidence type="ECO:0000259" key="2">
    <source>
        <dbReference type="Pfam" id="PF01575"/>
    </source>
</evidence>
<protein>
    <submittedName>
        <fullName evidence="3">MaoC family dehydratase</fullName>
    </submittedName>
</protein>
<comment type="caution">
    <text evidence="3">The sequence shown here is derived from an EMBL/GenBank/DDBJ whole genome shotgun (WGS) entry which is preliminary data.</text>
</comment>
<evidence type="ECO:0000256" key="1">
    <source>
        <dbReference type="ARBA" id="ARBA00005254"/>
    </source>
</evidence>
<evidence type="ECO:0000313" key="3">
    <source>
        <dbReference type="EMBL" id="GAA5145027.1"/>
    </source>
</evidence>
<gene>
    <name evidence="3" type="ORF">GCM10023321_02250</name>
</gene>
<comment type="similarity">
    <text evidence="1">Belongs to the enoyl-CoA hydratase/isomerase family.</text>
</comment>
<feature type="domain" description="MaoC-like" evidence="2">
    <location>
        <begin position="19"/>
        <end position="106"/>
    </location>
</feature>
<dbReference type="EMBL" id="BAABJP010000001">
    <property type="protein sequence ID" value="GAA5145027.1"/>
    <property type="molecule type" value="Genomic_DNA"/>
</dbReference>
<dbReference type="SUPFAM" id="SSF54637">
    <property type="entry name" value="Thioesterase/thiol ester dehydrase-isomerase"/>
    <property type="match status" value="1"/>
</dbReference>
<name>A0ABP9PEA8_9PSEU</name>
<dbReference type="RefSeq" id="WP_185058514.1">
    <property type="nucleotide sequence ID" value="NZ_BAABJP010000001.1"/>
</dbReference>
<reference evidence="4" key="1">
    <citation type="journal article" date="2019" name="Int. J. Syst. Evol. Microbiol.">
        <title>The Global Catalogue of Microorganisms (GCM) 10K type strain sequencing project: providing services to taxonomists for standard genome sequencing and annotation.</title>
        <authorList>
            <consortium name="The Broad Institute Genomics Platform"/>
            <consortium name="The Broad Institute Genome Sequencing Center for Infectious Disease"/>
            <person name="Wu L."/>
            <person name="Ma J."/>
        </authorList>
    </citation>
    <scope>NUCLEOTIDE SEQUENCE [LARGE SCALE GENOMIC DNA]</scope>
    <source>
        <strain evidence="4">JCM 18303</strain>
    </source>
</reference>
<proteinExistence type="inferred from homology"/>
<organism evidence="3 4">
    <name type="scientific">Pseudonocardia eucalypti</name>
    <dbReference type="NCBI Taxonomy" id="648755"/>
    <lineage>
        <taxon>Bacteria</taxon>
        <taxon>Bacillati</taxon>
        <taxon>Actinomycetota</taxon>
        <taxon>Actinomycetes</taxon>
        <taxon>Pseudonocardiales</taxon>
        <taxon>Pseudonocardiaceae</taxon>
        <taxon>Pseudonocardia</taxon>
    </lineage>
</organism>
<sequence>MTDVTAVTGPVVGDELPELRLSVTPTFVVSTALATRDFQDVHHDRDAAVARGSKDIFLNILTTTGLVQRCVTDWAGSRGRVLGVKVRLGVPCYAGDTLTLSGRVTQTEPEVVVDVVGRCGLGDHVTGRVRLNWADIRTDVSRETSAPEAGR</sequence>
<dbReference type="Proteomes" id="UP001428817">
    <property type="component" value="Unassembled WGS sequence"/>
</dbReference>
<dbReference type="InterPro" id="IPR002539">
    <property type="entry name" value="MaoC-like_dom"/>
</dbReference>
<keyword evidence="4" id="KW-1185">Reference proteome</keyword>
<dbReference type="Gene3D" id="3.10.129.10">
    <property type="entry name" value="Hotdog Thioesterase"/>
    <property type="match status" value="1"/>
</dbReference>
<dbReference type="InterPro" id="IPR029069">
    <property type="entry name" value="HotDog_dom_sf"/>
</dbReference>
<accession>A0ABP9PEA8</accession>
<dbReference type="CDD" id="cd03455">
    <property type="entry name" value="SAV4209"/>
    <property type="match status" value="1"/>
</dbReference>
<dbReference type="Pfam" id="PF01575">
    <property type="entry name" value="MaoC_dehydratas"/>
    <property type="match status" value="1"/>
</dbReference>